<dbReference type="AlphaFoldDB" id="A0A0P1ACJ9"/>
<sequence>MPVSLEDLDKIMGHTSHRDNQLMKVYYATLSQTGLQHILRANDADSAEWTTYKSNKDVEVLSKTPAHLVCPSGGYCSEKDRLVEMKGHSLCVYLFP</sequence>
<accession>A0A0P1ACJ9</accession>
<proteinExistence type="predicted"/>
<keyword evidence="2" id="KW-1185">Reference proteome</keyword>
<dbReference type="EMBL" id="CCYD01000322">
    <property type="protein sequence ID" value="CEG38653.1"/>
    <property type="molecule type" value="Genomic_DNA"/>
</dbReference>
<dbReference type="Proteomes" id="UP000054928">
    <property type="component" value="Unassembled WGS sequence"/>
</dbReference>
<dbReference type="GeneID" id="36403768"/>
<dbReference type="OrthoDB" id="775356at2759"/>
<dbReference type="RefSeq" id="XP_024575022.1">
    <property type="nucleotide sequence ID" value="XM_024724112.1"/>
</dbReference>
<evidence type="ECO:0000313" key="1">
    <source>
        <dbReference type="EMBL" id="CEG38653.1"/>
    </source>
</evidence>
<protein>
    <submittedName>
        <fullName evidence="1">Uncharacterized protein</fullName>
    </submittedName>
</protein>
<evidence type="ECO:0000313" key="2">
    <source>
        <dbReference type="Proteomes" id="UP000054928"/>
    </source>
</evidence>
<name>A0A0P1ACJ9_PLAHL</name>
<organism evidence="1 2">
    <name type="scientific">Plasmopara halstedii</name>
    <name type="common">Downy mildew of sunflower</name>
    <dbReference type="NCBI Taxonomy" id="4781"/>
    <lineage>
        <taxon>Eukaryota</taxon>
        <taxon>Sar</taxon>
        <taxon>Stramenopiles</taxon>
        <taxon>Oomycota</taxon>
        <taxon>Peronosporomycetes</taxon>
        <taxon>Peronosporales</taxon>
        <taxon>Peronosporaceae</taxon>
        <taxon>Plasmopara</taxon>
    </lineage>
</organism>
<reference evidence="2" key="1">
    <citation type="submission" date="2014-09" db="EMBL/GenBank/DDBJ databases">
        <authorList>
            <person name="Sharma Rahul"/>
            <person name="Thines Marco"/>
        </authorList>
    </citation>
    <scope>NUCLEOTIDE SEQUENCE [LARGE SCALE GENOMIC DNA]</scope>
</reference>